<proteinExistence type="predicted"/>
<feature type="compositionally biased region" description="Basic residues" evidence="1">
    <location>
        <begin position="1"/>
        <end position="16"/>
    </location>
</feature>
<sequence>MPHGKQSKRAQGKRRAQSPPEIIDLPPAQHVAPQITLRRSRPICTIVAFPDLVDIAKGFKPYLNPHLGFDLNKSLHNRLITLILATWPRLQAASYHVDTCQNTNLISLATHISFLFWRLCRDNFQVYFGTEGWHWLRDEVPLQAFAGMQTSGDPEQAPPPVLPKVIIPGAMSEGDESSEGEEPTPKEQDASQHLETCGERPPPCVALFRDLSFNFLHTSLYLTPFIHN</sequence>
<name>A0A9W8J7R1_9AGAR</name>
<feature type="region of interest" description="Disordered" evidence="1">
    <location>
        <begin position="170"/>
        <end position="197"/>
    </location>
</feature>
<protein>
    <submittedName>
        <fullName evidence="2">Uncharacterized protein</fullName>
    </submittedName>
</protein>
<feature type="compositionally biased region" description="Basic and acidic residues" evidence="1">
    <location>
        <begin position="183"/>
        <end position="197"/>
    </location>
</feature>
<dbReference type="AlphaFoldDB" id="A0A9W8J7R1"/>
<reference evidence="2" key="1">
    <citation type="submission" date="2022-06" db="EMBL/GenBank/DDBJ databases">
        <title>Genome Sequence of Candolleomyces eurysporus.</title>
        <authorList>
            <person name="Buettner E."/>
        </authorList>
    </citation>
    <scope>NUCLEOTIDE SEQUENCE</scope>
    <source>
        <strain evidence="2">VTCC 930004</strain>
    </source>
</reference>
<evidence type="ECO:0000313" key="3">
    <source>
        <dbReference type="Proteomes" id="UP001140091"/>
    </source>
</evidence>
<evidence type="ECO:0000313" key="2">
    <source>
        <dbReference type="EMBL" id="KAJ2928999.1"/>
    </source>
</evidence>
<gene>
    <name evidence="2" type="ORF">H1R20_g8092</name>
</gene>
<feature type="non-terminal residue" evidence="2">
    <location>
        <position position="1"/>
    </location>
</feature>
<comment type="caution">
    <text evidence="2">The sequence shown here is derived from an EMBL/GenBank/DDBJ whole genome shotgun (WGS) entry which is preliminary data.</text>
</comment>
<dbReference type="EMBL" id="JANBPK010000913">
    <property type="protein sequence ID" value="KAJ2928999.1"/>
    <property type="molecule type" value="Genomic_DNA"/>
</dbReference>
<keyword evidence="3" id="KW-1185">Reference proteome</keyword>
<evidence type="ECO:0000256" key="1">
    <source>
        <dbReference type="SAM" id="MobiDB-lite"/>
    </source>
</evidence>
<organism evidence="2 3">
    <name type="scientific">Candolleomyces eurysporus</name>
    <dbReference type="NCBI Taxonomy" id="2828524"/>
    <lineage>
        <taxon>Eukaryota</taxon>
        <taxon>Fungi</taxon>
        <taxon>Dikarya</taxon>
        <taxon>Basidiomycota</taxon>
        <taxon>Agaricomycotina</taxon>
        <taxon>Agaricomycetes</taxon>
        <taxon>Agaricomycetidae</taxon>
        <taxon>Agaricales</taxon>
        <taxon>Agaricineae</taxon>
        <taxon>Psathyrellaceae</taxon>
        <taxon>Candolleomyces</taxon>
    </lineage>
</organism>
<feature type="compositionally biased region" description="Acidic residues" evidence="1">
    <location>
        <begin position="173"/>
        <end position="182"/>
    </location>
</feature>
<accession>A0A9W8J7R1</accession>
<feature type="region of interest" description="Disordered" evidence="1">
    <location>
        <begin position="1"/>
        <end position="23"/>
    </location>
</feature>
<dbReference type="Proteomes" id="UP001140091">
    <property type="component" value="Unassembled WGS sequence"/>
</dbReference>